<organism evidence="1">
    <name type="scientific">Anguilla anguilla</name>
    <name type="common">European freshwater eel</name>
    <name type="synonym">Muraena anguilla</name>
    <dbReference type="NCBI Taxonomy" id="7936"/>
    <lineage>
        <taxon>Eukaryota</taxon>
        <taxon>Metazoa</taxon>
        <taxon>Chordata</taxon>
        <taxon>Craniata</taxon>
        <taxon>Vertebrata</taxon>
        <taxon>Euteleostomi</taxon>
        <taxon>Actinopterygii</taxon>
        <taxon>Neopterygii</taxon>
        <taxon>Teleostei</taxon>
        <taxon>Anguilliformes</taxon>
        <taxon>Anguillidae</taxon>
        <taxon>Anguilla</taxon>
    </lineage>
</organism>
<reference evidence="1" key="1">
    <citation type="submission" date="2014-11" db="EMBL/GenBank/DDBJ databases">
        <authorList>
            <person name="Amaro Gonzalez C."/>
        </authorList>
    </citation>
    <scope>NUCLEOTIDE SEQUENCE</scope>
</reference>
<dbReference type="EMBL" id="GBXM01077018">
    <property type="protein sequence ID" value="JAH31559.1"/>
    <property type="molecule type" value="Transcribed_RNA"/>
</dbReference>
<evidence type="ECO:0000313" key="1">
    <source>
        <dbReference type="EMBL" id="JAH31559.1"/>
    </source>
</evidence>
<reference evidence="1" key="2">
    <citation type="journal article" date="2015" name="Fish Shellfish Immunol.">
        <title>Early steps in the European eel (Anguilla anguilla)-Vibrio vulnificus interaction in the gills: Role of the RtxA13 toxin.</title>
        <authorList>
            <person name="Callol A."/>
            <person name="Pajuelo D."/>
            <person name="Ebbesson L."/>
            <person name="Teles M."/>
            <person name="MacKenzie S."/>
            <person name="Amaro C."/>
        </authorList>
    </citation>
    <scope>NUCLEOTIDE SEQUENCE</scope>
</reference>
<accession>A0A0E9RQZ4</accession>
<sequence>MLLYDYLSLFTVGALAHQTHRPSPCHR</sequence>
<dbReference type="AlphaFoldDB" id="A0A0E9RQZ4"/>
<proteinExistence type="predicted"/>
<protein>
    <submittedName>
        <fullName evidence="1">Uncharacterized protein</fullName>
    </submittedName>
</protein>
<name>A0A0E9RQZ4_ANGAN</name>